<comment type="similarity">
    <text evidence="3 15">Belongs to the protein kinase superfamily. KdkA/RfaP family.</text>
</comment>
<keyword evidence="5 15" id="KW-1003">Cell membrane</keyword>
<dbReference type="NCBIfam" id="NF002475">
    <property type="entry name" value="PRK01723.1"/>
    <property type="match status" value="1"/>
</dbReference>
<dbReference type="GO" id="GO:0005886">
    <property type="term" value="C:plasma membrane"/>
    <property type="evidence" value="ECO:0007669"/>
    <property type="project" value="UniProtKB-SubCell"/>
</dbReference>
<comment type="subcellular location">
    <subcellularLocation>
        <location evidence="1 15">Cell inner membrane</location>
        <topology evidence="1 15">Peripheral membrane protein</topology>
        <orientation evidence="1 15">Cytoplasmic side</orientation>
    </subcellularLocation>
</comment>
<sequence length="255" mass="28628">MIPIVTECPDKLPGTTWRYCQVPDLAFDPIIFDEQQLSARKMITGAAKAGRGNTFFFTFGGQALVLRHYHRGGLVQRLSKDRYLFTGLERTRSMHEFDVMAQLHQQGFPVSVPYACQVVHQGLFYRASLVTHKLDAQTLAERLATLTLRPLTQKVWADMGETLARLHAKGIYHADLNAHNIMLNEDNDKVSVIDFDRAQPRTLPAGNPASGWCLSNIQRLERSLVKISSDDQAYADGLATLKHHWAQNLKSLTAG</sequence>
<evidence type="ECO:0000256" key="2">
    <source>
        <dbReference type="ARBA" id="ARBA00004713"/>
    </source>
</evidence>
<evidence type="ECO:0000256" key="11">
    <source>
        <dbReference type="ARBA" id="ARBA00022985"/>
    </source>
</evidence>
<gene>
    <name evidence="15 17" type="primary">kdkA</name>
    <name evidence="17" type="ORF">IMCC3135_06860</name>
</gene>
<keyword evidence="10 15" id="KW-0067">ATP-binding</keyword>
<keyword evidence="6 15" id="KW-0997">Cell inner membrane</keyword>
<proteinExistence type="inferred from homology"/>
<dbReference type="AlphaFoldDB" id="A0A2Z2NJX7"/>
<dbReference type="InterPro" id="IPR000719">
    <property type="entry name" value="Prot_kinase_dom"/>
</dbReference>
<keyword evidence="7 15" id="KW-0808">Transferase</keyword>
<dbReference type="HAMAP" id="MF_00521">
    <property type="entry name" value="KDO_kinase"/>
    <property type="match status" value="1"/>
</dbReference>
<comment type="catalytic activity">
    <reaction evidence="14 15">
        <text>an alpha-Kdo-(2-&gt;6)-lipid IVA + ATP = a 4-O-phospho-alpha-Kdo-(2-&gt;6)-lipid IVA + ADP + H(+)</text>
        <dbReference type="Rhea" id="RHEA:74271"/>
        <dbReference type="ChEBI" id="CHEBI:15378"/>
        <dbReference type="ChEBI" id="CHEBI:30616"/>
        <dbReference type="ChEBI" id="CHEBI:176428"/>
        <dbReference type="ChEBI" id="CHEBI:193140"/>
        <dbReference type="ChEBI" id="CHEBI:456216"/>
        <dbReference type="EC" id="2.7.1.166"/>
    </reaction>
</comment>
<dbReference type="InterPro" id="IPR011009">
    <property type="entry name" value="Kinase-like_dom_sf"/>
</dbReference>
<accession>A0A2Z2NJX7</accession>
<evidence type="ECO:0000256" key="7">
    <source>
        <dbReference type="ARBA" id="ARBA00022679"/>
    </source>
</evidence>
<keyword evidence="8 15" id="KW-0547">Nucleotide-binding</keyword>
<dbReference type="OrthoDB" id="6854449at2"/>
<evidence type="ECO:0000256" key="1">
    <source>
        <dbReference type="ARBA" id="ARBA00004515"/>
    </source>
</evidence>
<evidence type="ECO:0000256" key="9">
    <source>
        <dbReference type="ARBA" id="ARBA00022777"/>
    </source>
</evidence>
<dbReference type="EC" id="2.7.1.166" evidence="4 15"/>
<feature type="active site" evidence="15">
    <location>
        <position position="175"/>
    </location>
</feature>
<reference evidence="17 18" key="1">
    <citation type="submission" date="2016-12" db="EMBL/GenBank/DDBJ databases">
        <authorList>
            <person name="Song W.-J."/>
            <person name="Kurnit D.M."/>
        </authorList>
    </citation>
    <scope>NUCLEOTIDE SEQUENCE [LARGE SCALE GENOMIC DNA]</scope>
    <source>
        <strain evidence="17 18">IMCC3135</strain>
    </source>
</reference>
<evidence type="ECO:0000313" key="18">
    <source>
        <dbReference type="Proteomes" id="UP000250079"/>
    </source>
</evidence>
<evidence type="ECO:0000256" key="5">
    <source>
        <dbReference type="ARBA" id="ARBA00022475"/>
    </source>
</evidence>
<evidence type="ECO:0000313" key="17">
    <source>
        <dbReference type="EMBL" id="ASJ71479.1"/>
    </source>
</evidence>
<evidence type="ECO:0000256" key="15">
    <source>
        <dbReference type="HAMAP-Rule" id="MF_00521"/>
    </source>
</evidence>
<dbReference type="GO" id="GO:0009244">
    <property type="term" value="P:lipopolysaccharide core region biosynthetic process"/>
    <property type="evidence" value="ECO:0007669"/>
    <property type="project" value="UniProtKB-UniRule"/>
</dbReference>
<dbReference type="Pfam" id="PF06293">
    <property type="entry name" value="Kdo"/>
    <property type="match status" value="1"/>
</dbReference>
<evidence type="ECO:0000256" key="13">
    <source>
        <dbReference type="ARBA" id="ARBA00029511"/>
    </source>
</evidence>
<dbReference type="EMBL" id="CP018632">
    <property type="protein sequence ID" value="ASJ71479.1"/>
    <property type="molecule type" value="Genomic_DNA"/>
</dbReference>
<comment type="pathway">
    <text evidence="2 15">Bacterial outer membrane biogenesis; LPS core biosynthesis.</text>
</comment>
<dbReference type="GO" id="GO:0005524">
    <property type="term" value="F:ATP binding"/>
    <property type="evidence" value="ECO:0007669"/>
    <property type="project" value="UniProtKB-UniRule"/>
</dbReference>
<feature type="domain" description="Protein kinase" evidence="16">
    <location>
        <begin position="40"/>
        <end position="255"/>
    </location>
</feature>
<dbReference type="KEGG" id="gai:IMCC3135_06860"/>
<dbReference type="InterPro" id="IPR022826">
    <property type="entry name" value="KDO_kinase"/>
</dbReference>
<dbReference type="UniPathway" id="UPA00958"/>
<name>A0A2Z2NJX7_9GAMM</name>
<keyword evidence="9 15" id="KW-0418">Kinase</keyword>
<evidence type="ECO:0000256" key="3">
    <source>
        <dbReference type="ARBA" id="ARBA00010327"/>
    </source>
</evidence>
<dbReference type="GO" id="GO:0004672">
    <property type="term" value="F:protein kinase activity"/>
    <property type="evidence" value="ECO:0007669"/>
    <property type="project" value="InterPro"/>
</dbReference>
<protein>
    <recommendedName>
        <fullName evidence="13 15">3-deoxy-D-manno-octulosonic acid kinase</fullName>
        <shortName evidence="15">Kdo kinase</shortName>
        <ecNumber evidence="4 15">2.7.1.166</ecNumber>
    </recommendedName>
</protein>
<dbReference type="SUPFAM" id="SSF56112">
    <property type="entry name" value="Protein kinase-like (PK-like)"/>
    <property type="match status" value="1"/>
</dbReference>
<evidence type="ECO:0000259" key="16">
    <source>
        <dbReference type="PROSITE" id="PS50011"/>
    </source>
</evidence>
<dbReference type="PROSITE" id="PS50011">
    <property type="entry name" value="PROTEIN_KINASE_DOM"/>
    <property type="match status" value="1"/>
</dbReference>
<evidence type="ECO:0000256" key="10">
    <source>
        <dbReference type="ARBA" id="ARBA00022840"/>
    </source>
</evidence>
<keyword evidence="11 15" id="KW-0448">Lipopolysaccharide biosynthesis</keyword>
<organism evidence="17 18">
    <name type="scientific">Granulosicoccus antarcticus IMCC3135</name>
    <dbReference type="NCBI Taxonomy" id="1192854"/>
    <lineage>
        <taxon>Bacteria</taxon>
        <taxon>Pseudomonadati</taxon>
        <taxon>Pseudomonadota</taxon>
        <taxon>Gammaproteobacteria</taxon>
        <taxon>Chromatiales</taxon>
        <taxon>Granulosicoccaceae</taxon>
        <taxon>Granulosicoccus</taxon>
    </lineage>
</organism>
<dbReference type="Proteomes" id="UP000250079">
    <property type="component" value="Chromosome"/>
</dbReference>
<evidence type="ECO:0000256" key="8">
    <source>
        <dbReference type="ARBA" id="ARBA00022741"/>
    </source>
</evidence>
<keyword evidence="18" id="KW-1185">Reference proteome</keyword>
<evidence type="ECO:0000256" key="4">
    <source>
        <dbReference type="ARBA" id="ARBA00011988"/>
    </source>
</evidence>
<evidence type="ECO:0000256" key="14">
    <source>
        <dbReference type="ARBA" id="ARBA00034417"/>
    </source>
</evidence>
<keyword evidence="12 15" id="KW-0472">Membrane</keyword>
<comment type="function">
    <text evidence="15">Catalyzes the ATP-dependent phosphorylation of the 3-deoxy-D-manno-octulosonic acid (Kdo) residue in Kdo-lipid IV(A) at the 4-OH position.</text>
</comment>
<dbReference type="RefSeq" id="WP_088916915.1">
    <property type="nucleotide sequence ID" value="NZ_CP018632.1"/>
</dbReference>
<evidence type="ECO:0000256" key="6">
    <source>
        <dbReference type="ARBA" id="ARBA00022519"/>
    </source>
</evidence>
<evidence type="ECO:0000256" key="12">
    <source>
        <dbReference type="ARBA" id="ARBA00023136"/>
    </source>
</evidence>
<dbReference type="Gene3D" id="1.10.510.10">
    <property type="entry name" value="Transferase(Phosphotransferase) domain 1"/>
    <property type="match status" value="1"/>
</dbReference>